<dbReference type="NCBIfam" id="TIGR00195">
    <property type="entry name" value="exoDNase_III"/>
    <property type="match status" value="1"/>
</dbReference>
<dbReference type="GO" id="GO:0006281">
    <property type="term" value="P:DNA repair"/>
    <property type="evidence" value="ECO:0007669"/>
    <property type="project" value="InterPro"/>
</dbReference>
<keyword evidence="10" id="KW-0269">Exonuclease</keyword>
<keyword evidence="4 6" id="KW-0460">Magnesium</keyword>
<evidence type="ECO:0000256" key="4">
    <source>
        <dbReference type="ARBA" id="ARBA00022842"/>
    </source>
</evidence>
<evidence type="ECO:0000256" key="7">
    <source>
        <dbReference type="PIRSR" id="PIRSR604808-3"/>
    </source>
</evidence>
<dbReference type="NCBIfam" id="TIGR00633">
    <property type="entry name" value="xth"/>
    <property type="match status" value="1"/>
</dbReference>
<keyword evidence="6" id="KW-0464">Manganese</keyword>
<dbReference type="PROSITE" id="PS51435">
    <property type="entry name" value="AP_NUCLEASE_F1_4"/>
    <property type="match status" value="1"/>
</dbReference>
<feature type="binding site" evidence="6">
    <location>
        <position position="268"/>
    </location>
    <ligand>
        <name>Mg(2+)</name>
        <dbReference type="ChEBI" id="CHEBI:18420"/>
        <label>1</label>
    </ligand>
</feature>
<organism evidence="10 11">
    <name type="scientific">Nocardia farcinica (strain IFM 10152)</name>
    <dbReference type="NCBI Taxonomy" id="247156"/>
    <lineage>
        <taxon>Bacteria</taxon>
        <taxon>Bacillati</taxon>
        <taxon>Actinomycetota</taxon>
        <taxon>Actinomycetes</taxon>
        <taxon>Mycobacteriales</taxon>
        <taxon>Nocardiaceae</taxon>
        <taxon>Nocardia</taxon>
    </lineage>
</organism>
<evidence type="ECO:0000256" key="8">
    <source>
        <dbReference type="SAM" id="MobiDB-lite"/>
    </source>
</evidence>
<evidence type="ECO:0000256" key="3">
    <source>
        <dbReference type="ARBA" id="ARBA00022801"/>
    </source>
</evidence>
<feature type="region of interest" description="Disordered" evidence="8">
    <location>
        <begin position="277"/>
        <end position="303"/>
    </location>
</feature>
<feature type="domain" description="Endonuclease/exonuclease/phosphatase" evidence="9">
    <location>
        <begin position="10"/>
        <end position="268"/>
    </location>
</feature>
<dbReference type="InterPro" id="IPR037493">
    <property type="entry name" value="ExoIII-like"/>
</dbReference>
<accession>Q5YNT6</accession>
<evidence type="ECO:0000313" key="11">
    <source>
        <dbReference type="Proteomes" id="UP000006820"/>
    </source>
</evidence>
<keyword evidence="10" id="KW-0540">Nuclease</keyword>
<dbReference type="Gene3D" id="3.60.10.10">
    <property type="entry name" value="Endonuclease/exonuclease/phosphatase"/>
    <property type="match status" value="1"/>
</dbReference>
<keyword evidence="11" id="KW-1185">Reference proteome</keyword>
<evidence type="ECO:0000313" key="10">
    <source>
        <dbReference type="EMBL" id="BAD60155.1"/>
    </source>
</evidence>
<comment type="similarity">
    <text evidence="1">Belongs to the DNA repair enzymes AP/ExoA family.</text>
</comment>
<feature type="active site" evidence="5">
    <location>
        <position position="124"/>
    </location>
</feature>
<dbReference type="PANTHER" id="PTHR43250:SF2">
    <property type="entry name" value="EXODEOXYRIBONUCLEASE III"/>
    <property type="match status" value="1"/>
</dbReference>
<dbReference type="Pfam" id="PF03372">
    <property type="entry name" value="Exo_endo_phos"/>
    <property type="match status" value="1"/>
</dbReference>
<feature type="binding site" evidence="6">
    <location>
        <position position="169"/>
    </location>
    <ligand>
        <name>Mg(2+)</name>
        <dbReference type="ChEBI" id="CHEBI:18420"/>
        <label>1</label>
    </ligand>
</feature>
<dbReference type="PANTHER" id="PTHR43250">
    <property type="entry name" value="EXODEOXYRIBONUCLEASE III"/>
    <property type="match status" value="1"/>
</dbReference>
<gene>
    <name evidence="10" type="primary">xthA</name>
    <name evidence="10" type="ordered locus">NFA_53030</name>
</gene>
<feature type="binding site" evidence="6">
    <location>
        <position position="267"/>
    </location>
    <ligand>
        <name>Mg(2+)</name>
        <dbReference type="ChEBI" id="CHEBI:18420"/>
        <label>1</label>
    </ligand>
</feature>
<dbReference type="CDD" id="cd09086">
    <property type="entry name" value="ExoIII-like_AP-endo"/>
    <property type="match status" value="1"/>
</dbReference>
<evidence type="ECO:0000256" key="6">
    <source>
        <dbReference type="PIRSR" id="PIRSR604808-2"/>
    </source>
</evidence>
<dbReference type="Proteomes" id="UP000006820">
    <property type="component" value="Chromosome"/>
</dbReference>
<feature type="binding site" evidence="6">
    <location>
        <position position="40"/>
    </location>
    <ligand>
        <name>Mg(2+)</name>
        <dbReference type="ChEBI" id="CHEBI:18420"/>
        <label>1</label>
    </ligand>
</feature>
<dbReference type="GO" id="GO:0046872">
    <property type="term" value="F:metal ion binding"/>
    <property type="evidence" value="ECO:0007669"/>
    <property type="project" value="UniProtKB-KW"/>
</dbReference>
<dbReference type="AlphaFoldDB" id="Q5YNT6"/>
<dbReference type="STRING" id="247156.NFA_53030"/>
<name>Q5YNT6_NOCFA</name>
<evidence type="ECO:0000256" key="1">
    <source>
        <dbReference type="ARBA" id="ARBA00007092"/>
    </source>
</evidence>
<feature type="site" description="Interaction with DNA substrate" evidence="7">
    <location>
        <position position="268"/>
    </location>
</feature>
<proteinExistence type="inferred from homology"/>
<protein>
    <submittedName>
        <fullName evidence="10">Putative exonuclease</fullName>
    </submittedName>
</protein>
<dbReference type="InterPro" id="IPR005135">
    <property type="entry name" value="Endo/exonuclease/phosphatase"/>
</dbReference>
<feature type="site" description="Important for catalytic activity" evidence="7">
    <location>
        <position position="238"/>
    </location>
</feature>
<evidence type="ECO:0000259" key="9">
    <source>
        <dbReference type="Pfam" id="PF03372"/>
    </source>
</evidence>
<reference evidence="10 11" key="1">
    <citation type="journal article" date="2004" name="Proc. Natl. Acad. Sci. U.S.A.">
        <title>The complete genomic sequence of Nocardia farcinica IFM 10152.</title>
        <authorList>
            <person name="Ishikawa J."/>
            <person name="Yamashita A."/>
            <person name="Mikami Y."/>
            <person name="Hoshino Y."/>
            <person name="Kurita H."/>
            <person name="Hotta K."/>
            <person name="Shiba T."/>
            <person name="Hattori M."/>
        </authorList>
    </citation>
    <scope>NUCLEOTIDE SEQUENCE [LARGE SCALE GENOMIC DNA]</scope>
    <source>
        <strain evidence="10 11">IFM 10152</strain>
    </source>
</reference>
<evidence type="ECO:0000256" key="5">
    <source>
        <dbReference type="PIRSR" id="PIRSR604808-1"/>
    </source>
</evidence>
<keyword evidence="3" id="KW-0378">Hydrolase</keyword>
<feature type="site" description="Transition state stabilizer" evidence="7">
    <location>
        <position position="169"/>
    </location>
</feature>
<dbReference type="InterPro" id="IPR004808">
    <property type="entry name" value="AP_endonuc_1"/>
</dbReference>
<dbReference type="KEGG" id="nfa:NFA_53030"/>
<feature type="active site" description="Proton donor/acceptor" evidence="5">
    <location>
        <position position="167"/>
    </location>
</feature>
<dbReference type="EMBL" id="AP006618">
    <property type="protein sequence ID" value="BAD60155.1"/>
    <property type="molecule type" value="Genomic_DNA"/>
</dbReference>
<dbReference type="GO" id="GO:0008311">
    <property type="term" value="F:double-stranded DNA 3'-5' DNA exonuclease activity"/>
    <property type="evidence" value="ECO:0007669"/>
    <property type="project" value="InterPro"/>
</dbReference>
<dbReference type="HOGENOM" id="CLU_027539_0_2_11"/>
<feature type="binding site" evidence="6">
    <location>
        <position position="167"/>
    </location>
    <ligand>
        <name>Mg(2+)</name>
        <dbReference type="ChEBI" id="CHEBI:18420"/>
        <label>1</label>
    </ligand>
</feature>
<feature type="active site" description="Proton acceptor" evidence="5">
    <location>
        <position position="268"/>
    </location>
</feature>
<evidence type="ECO:0000256" key="2">
    <source>
        <dbReference type="ARBA" id="ARBA00022723"/>
    </source>
</evidence>
<dbReference type="SUPFAM" id="SSF56219">
    <property type="entry name" value="DNase I-like"/>
    <property type="match status" value="1"/>
</dbReference>
<comment type="cofactor">
    <cofactor evidence="6">
        <name>Mg(2+)</name>
        <dbReference type="ChEBI" id="CHEBI:18420"/>
    </cofactor>
    <cofactor evidence="6">
        <name>Mn(2+)</name>
        <dbReference type="ChEBI" id="CHEBI:29035"/>
    </cofactor>
    <text evidence="6">Probably binds two magnesium or manganese ions per subunit.</text>
</comment>
<dbReference type="InterPro" id="IPR036691">
    <property type="entry name" value="Endo/exonu/phosph_ase_sf"/>
</dbReference>
<sequence length="303" mass="32876">MQEGFSLRLATWNVNSIRSRLDRVTTWLDEHDIDVLAMQETKCRDDQFPFERFAELGYEVAHLGVNQWNGVAIASRVGLADIAPAFPGQPGFDKDAADSLISAPVVESRALAATCGGVRVWSLYVPNGRALDDPHYAYKLEWLAALRASAADWLAADPAAKIALVGDWNIAPTDDDVWSVEFFAGKTHTSQPERDAFAAILDTGFADVMRPFAPGPGVYTYWDYTRLRFPRKEGMRIDFVLASPALAATVVDAGVDREARKGKGASDHAPVIAEFDLGDAPPIVSPPGKPQVGAVEGTTMEGD</sequence>
<keyword evidence="2 6" id="KW-0479">Metal-binding</keyword>
<feature type="binding site" evidence="6">
    <location>
        <position position="13"/>
    </location>
    <ligand>
        <name>Mg(2+)</name>
        <dbReference type="ChEBI" id="CHEBI:18420"/>
        <label>1</label>
    </ligand>
</feature>
<dbReference type="eggNOG" id="COG0708">
    <property type="taxonomic scope" value="Bacteria"/>
</dbReference>